<evidence type="ECO:0000313" key="1">
    <source>
        <dbReference type="EMBL" id="KAK9239155.1"/>
    </source>
</evidence>
<dbReference type="EMBL" id="MU971349">
    <property type="protein sequence ID" value="KAK9239155.1"/>
    <property type="molecule type" value="Genomic_DNA"/>
</dbReference>
<keyword evidence="2" id="KW-1185">Reference proteome</keyword>
<reference evidence="2" key="1">
    <citation type="journal article" date="2024" name="Front. Bioeng. Biotechnol.">
        <title>Genome-scale model development and genomic sequencing of the oleaginous clade Lipomyces.</title>
        <authorList>
            <person name="Czajka J.J."/>
            <person name="Han Y."/>
            <person name="Kim J."/>
            <person name="Mondo S.J."/>
            <person name="Hofstad B.A."/>
            <person name="Robles A."/>
            <person name="Haridas S."/>
            <person name="Riley R."/>
            <person name="LaButti K."/>
            <person name="Pangilinan J."/>
            <person name="Andreopoulos W."/>
            <person name="Lipzen A."/>
            <person name="Yan J."/>
            <person name="Wang M."/>
            <person name="Ng V."/>
            <person name="Grigoriev I.V."/>
            <person name="Spatafora J.W."/>
            <person name="Magnuson J.K."/>
            <person name="Baker S.E."/>
            <person name="Pomraning K.R."/>
        </authorList>
    </citation>
    <scope>NUCLEOTIDE SEQUENCE [LARGE SCALE GENOMIC DNA]</scope>
    <source>
        <strain evidence="2">CBS 7786</strain>
    </source>
</reference>
<sequence>LCRVRLQAITMIEYSCTLRRSSSRGLCAHFSCFPTPPSSRYSPLYNDNNYCDGCCMHIASLLHRRSQIRRQRIESAIDNSKLALEVLSAACCILEKLSNQFYSRVALSLSDPSILGEVVLISAFMISSKYLEDETPGLRTWAKVCGQSLANGDLRFTEMQILTELDFGISRIVTLEAVEGTICEFRSRQFCIDFLRPTQISLLQSHSPVKDTAGQTATVYSCDYVASYSPVYDSSDDEDEQLVTASAYSPDAY</sequence>
<dbReference type="Proteomes" id="UP001433508">
    <property type="component" value="Unassembled WGS sequence"/>
</dbReference>
<proteinExistence type="predicted"/>
<evidence type="ECO:0000313" key="2">
    <source>
        <dbReference type="Proteomes" id="UP001433508"/>
    </source>
</evidence>
<protein>
    <submittedName>
        <fullName evidence="1">Uncharacterized protein</fullName>
    </submittedName>
</protein>
<accession>A0ACC3T683</accession>
<gene>
    <name evidence="1" type="ORF">V1525DRAFT_340100</name>
</gene>
<name>A0ACC3T683_LIPKO</name>
<feature type="non-terminal residue" evidence="1">
    <location>
        <position position="1"/>
    </location>
</feature>
<comment type="caution">
    <text evidence="1">The sequence shown here is derived from an EMBL/GenBank/DDBJ whole genome shotgun (WGS) entry which is preliminary data.</text>
</comment>
<organism evidence="1 2">
    <name type="scientific">Lipomyces kononenkoae</name>
    <name type="common">Yeast</name>
    <dbReference type="NCBI Taxonomy" id="34357"/>
    <lineage>
        <taxon>Eukaryota</taxon>
        <taxon>Fungi</taxon>
        <taxon>Dikarya</taxon>
        <taxon>Ascomycota</taxon>
        <taxon>Saccharomycotina</taxon>
        <taxon>Lipomycetes</taxon>
        <taxon>Lipomycetales</taxon>
        <taxon>Lipomycetaceae</taxon>
        <taxon>Lipomyces</taxon>
    </lineage>
</organism>